<sequence length="522" mass="59554">MRGYNNYQNRYNNHPDYNNLANYQAYPQYRANYNDFGGNNNNNNNSNNFGKNLTQIDWKSIKLVPFEKNFYKEHEEISKLTTKEVKEIRDKYQITILEGDNIPNPVVSINKIGFPDYVIKALKNNNITAPTPIQIQGWPIALSGKDMIGKAETGSGKTLAFILPAFVHILAQPSLKYGDGPIVLVLAPTRELAEQIRQECIKFSTESKIRNTCAYGGVPKSGQIYALRQGVHILIACPGRLIDLLEQNVTNLMRVTYLVLDEADKMLDMGFELQIRKIVNQIRPDRQTLMWSATWPKEVQVLARDLCKQQPIHVNVGSLTLTACRSIKQEIYLIEEHEKIGNLKSLLHRIFKDNDRIIVFVETKKNADFITKALRLDGMPALCIHGDKKQEERRWVLNDFKTGKSPILIATDVASRGLDIKNVKYVINFDFPNQIEDYVHRIGRTGRAGSHGASFTFLTADKYRLARDLVKILRESEQPVPPQLEKISYSIGNHQRRNPYYSSGRASTNVNNIPLKGANKFY</sequence>
<keyword evidence="5 7" id="KW-0067">ATP-binding</keyword>
<protein>
    <recommendedName>
        <fullName evidence="1">RNA helicase</fullName>
        <ecNumber evidence="1">3.6.4.13</ecNumber>
    </recommendedName>
</protein>
<accession>A0A1J1HD00</accession>
<proteinExistence type="inferred from homology"/>
<evidence type="ECO:0000256" key="6">
    <source>
        <dbReference type="PROSITE-ProRule" id="PRU00552"/>
    </source>
</evidence>
<dbReference type="GeneID" id="39737595"/>
<dbReference type="InterPro" id="IPR014014">
    <property type="entry name" value="RNA_helicase_DEAD_Q_motif"/>
</dbReference>
<evidence type="ECO:0000256" key="3">
    <source>
        <dbReference type="ARBA" id="ARBA00022801"/>
    </source>
</evidence>
<evidence type="ECO:0000313" key="12">
    <source>
        <dbReference type="Proteomes" id="UP000220158"/>
    </source>
</evidence>
<dbReference type="Proteomes" id="UP000220158">
    <property type="component" value="Chromosome 12"/>
</dbReference>
<dbReference type="FunFam" id="3.40.50.300:FF:000079">
    <property type="entry name" value="probable ATP-dependent RNA helicase DDX17"/>
    <property type="match status" value="1"/>
</dbReference>
<dbReference type="VEuPathDB" id="PlasmoDB:PRELSG_1235100"/>
<dbReference type="GO" id="GO:0003676">
    <property type="term" value="F:nucleic acid binding"/>
    <property type="evidence" value="ECO:0007669"/>
    <property type="project" value="InterPro"/>
</dbReference>
<dbReference type="PROSITE" id="PS51194">
    <property type="entry name" value="HELICASE_CTER"/>
    <property type="match status" value="1"/>
</dbReference>
<evidence type="ECO:0000256" key="1">
    <source>
        <dbReference type="ARBA" id="ARBA00012552"/>
    </source>
</evidence>
<feature type="short sequence motif" description="Q motif" evidence="6">
    <location>
        <begin position="107"/>
        <end position="135"/>
    </location>
</feature>
<dbReference type="OrthoDB" id="196131at2759"/>
<dbReference type="EMBL" id="LN835307">
    <property type="protein sequence ID" value="CRH01466.1"/>
    <property type="molecule type" value="Genomic_DNA"/>
</dbReference>
<name>A0A1J1HD00_PLARL</name>
<evidence type="ECO:0000313" key="11">
    <source>
        <dbReference type="EMBL" id="CRH01466.1"/>
    </source>
</evidence>
<dbReference type="PANTHER" id="PTHR47958">
    <property type="entry name" value="ATP-DEPENDENT RNA HELICASE DBP3"/>
    <property type="match status" value="1"/>
</dbReference>
<dbReference type="AlphaFoldDB" id="A0A1J1HD00"/>
<dbReference type="SMART" id="SM00487">
    <property type="entry name" value="DEXDc"/>
    <property type="match status" value="1"/>
</dbReference>
<dbReference type="InterPro" id="IPR027417">
    <property type="entry name" value="P-loop_NTPase"/>
</dbReference>
<dbReference type="SMART" id="SM00490">
    <property type="entry name" value="HELICc"/>
    <property type="match status" value="1"/>
</dbReference>
<dbReference type="PROSITE" id="PS51195">
    <property type="entry name" value="Q_MOTIF"/>
    <property type="match status" value="1"/>
</dbReference>
<reference evidence="11 12" key="1">
    <citation type="submission" date="2015-04" db="EMBL/GenBank/DDBJ databases">
        <authorList>
            <consortium name="Pathogen Informatics"/>
        </authorList>
    </citation>
    <scope>NUCLEOTIDE SEQUENCE [LARGE SCALE GENOMIC DNA]</scope>
    <source>
        <strain evidence="11 12">SGS1</strain>
    </source>
</reference>
<gene>
    <name evidence="11" type="primary">DDX5</name>
    <name evidence="11" type="ORF">PRELSG_1235100</name>
</gene>
<dbReference type="GO" id="GO:0005524">
    <property type="term" value="F:ATP binding"/>
    <property type="evidence" value="ECO:0007669"/>
    <property type="project" value="UniProtKB-KW"/>
</dbReference>
<dbReference type="GO" id="GO:0016787">
    <property type="term" value="F:hydrolase activity"/>
    <property type="evidence" value="ECO:0007669"/>
    <property type="project" value="UniProtKB-KW"/>
</dbReference>
<dbReference type="GO" id="GO:0003724">
    <property type="term" value="F:RNA helicase activity"/>
    <property type="evidence" value="ECO:0007669"/>
    <property type="project" value="UniProtKB-EC"/>
</dbReference>
<dbReference type="InterPro" id="IPR000629">
    <property type="entry name" value="RNA-helicase_DEAD-box_CS"/>
</dbReference>
<keyword evidence="4 7" id="KW-0347">Helicase</keyword>
<evidence type="ECO:0000256" key="4">
    <source>
        <dbReference type="ARBA" id="ARBA00022806"/>
    </source>
</evidence>
<feature type="domain" description="Helicase C-terminal" evidence="9">
    <location>
        <begin position="342"/>
        <end position="488"/>
    </location>
</feature>
<dbReference type="CDD" id="cd17966">
    <property type="entry name" value="DEADc_DDX5_DDX17"/>
    <property type="match status" value="1"/>
</dbReference>
<feature type="domain" description="DEAD-box RNA helicase Q" evidence="10">
    <location>
        <begin position="107"/>
        <end position="135"/>
    </location>
</feature>
<dbReference type="Pfam" id="PF00270">
    <property type="entry name" value="DEAD"/>
    <property type="match status" value="1"/>
</dbReference>
<dbReference type="RefSeq" id="XP_028534466.1">
    <property type="nucleotide sequence ID" value="XM_028678148.1"/>
</dbReference>
<dbReference type="PROSITE" id="PS51192">
    <property type="entry name" value="HELICASE_ATP_BIND_1"/>
    <property type="match status" value="1"/>
</dbReference>
<evidence type="ECO:0000259" key="8">
    <source>
        <dbReference type="PROSITE" id="PS51192"/>
    </source>
</evidence>
<evidence type="ECO:0000256" key="5">
    <source>
        <dbReference type="ARBA" id="ARBA00022840"/>
    </source>
</evidence>
<dbReference type="FunFam" id="3.40.50.300:FF:000008">
    <property type="entry name" value="ATP-dependent RNA helicase RhlB"/>
    <property type="match status" value="1"/>
</dbReference>
<dbReference type="OMA" id="MGQTANY"/>
<evidence type="ECO:0000259" key="9">
    <source>
        <dbReference type="PROSITE" id="PS51194"/>
    </source>
</evidence>
<dbReference type="Gene3D" id="3.40.50.300">
    <property type="entry name" value="P-loop containing nucleotide triphosphate hydrolases"/>
    <property type="match status" value="2"/>
</dbReference>
<evidence type="ECO:0000256" key="2">
    <source>
        <dbReference type="ARBA" id="ARBA00022741"/>
    </source>
</evidence>
<dbReference type="CDD" id="cd18787">
    <property type="entry name" value="SF2_C_DEAD"/>
    <property type="match status" value="1"/>
</dbReference>
<keyword evidence="2 7" id="KW-0547">Nucleotide-binding</keyword>
<comment type="similarity">
    <text evidence="7">Belongs to the DEAD box helicase family.</text>
</comment>
<feature type="domain" description="Helicase ATP-binding" evidence="8">
    <location>
        <begin position="138"/>
        <end position="313"/>
    </location>
</feature>
<evidence type="ECO:0000259" key="10">
    <source>
        <dbReference type="PROSITE" id="PS51195"/>
    </source>
</evidence>
<dbReference type="InterPro" id="IPR014001">
    <property type="entry name" value="Helicase_ATP-bd"/>
</dbReference>
<dbReference type="Pfam" id="PF00271">
    <property type="entry name" value="Helicase_C"/>
    <property type="match status" value="1"/>
</dbReference>
<keyword evidence="12" id="KW-1185">Reference proteome</keyword>
<evidence type="ECO:0000256" key="7">
    <source>
        <dbReference type="RuleBase" id="RU000492"/>
    </source>
</evidence>
<dbReference type="KEGG" id="prel:PRELSG_1235100"/>
<dbReference type="InterPro" id="IPR011545">
    <property type="entry name" value="DEAD/DEAH_box_helicase_dom"/>
</dbReference>
<dbReference type="SUPFAM" id="SSF52540">
    <property type="entry name" value="P-loop containing nucleoside triphosphate hydrolases"/>
    <property type="match status" value="1"/>
</dbReference>
<keyword evidence="3 7" id="KW-0378">Hydrolase</keyword>
<dbReference type="EC" id="3.6.4.13" evidence="1"/>
<dbReference type="InterPro" id="IPR001650">
    <property type="entry name" value="Helicase_C-like"/>
</dbReference>
<organism evidence="11 12">
    <name type="scientific">Plasmodium relictum</name>
    <dbReference type="NCBI Taxonomy" id="85471"/>
    <lineage>
        <taxon>Eukaryota</taxon>
        <taxon>Sar</taxon>
        <taxon>Alveolata</taxon>
        <taxon>Apicomplexa</taxon>
        <taxon>Aconoidasida</taxon>
        <taxon>Haemosporida</taxon>
        <taxon>Plasmodiidae</taxon>
        <taxon>Plasmodium</taxon>
        <taxon>Plasmodium (Haemamoeba)</taxon>
    </lineage>
</organism>
<dbReference type="PROSITE" id="PS00039">
    <property type="entry name" value="DEAD_ATP_HELICASE"/>
    <property type="match status" value="1"/>
</dbReference>